<proteinExistence type="predicted"/>
<evidence type="ECO:0000256" key="1">
    <source>
        <dbReference type="SAM" id="MobiDB-lite"/>
    </source>
</evidence>
<reference evidence="2 3" key="1">
    <citation type="journal article" date="2007" name="Nature">
        <title>Evolution of genes and genomes on the Drosophila phylogeny.</title>
        <authorList>
            <consortium name="Drosophila 12 Genomes Consortium"/>
            <person name="Clark A.G."/>
            <person name="Eisen M.B."/>
            <person name="Smith D.R."/>
            <person name="Bergman C.M."/>
            <person name="Oliver B."/>
            <person name="Markow T.A."/>
            <person name="Kaufman T.C."/>
            <person name="Kellis M."/>
            <person name="Gelbart W."/>
            <person name="Iyer V.N."/>
            <person name="Pollard D.A."/>
            <person name="Sackton T.B."/>
            <person name="Larracuente A.M."/>
            <person name="Singh N.D."/>
            <person name="Abad J.P."/>
            <person name="Abt D.N."/>
            <person name="Adryan B."/>
            <person name="Aguade M."/>
            <person name="Akashi H."/>
            <person name="Anderson W.W."/>
            <person name="Aquadro C.F."/>
            <person name="Ardell D.H."/>
            <person name="Arguello R."/>
            <person name="Artieri C.G."/>
            <person name="Barbash D.A."/>
            <person name="Barker D."/>
            <person name="Barsanti P."/>
            <person name="Batterham P."/>
            <person name="Batzoglou S."/>
            <person name="Begun D."/>
            <person name="Bhutkar A."/>
            <person name="Blanco E."/>
            <person name="Bosak S.A."/>
            <person name="Bradley R.K."/>
            <person name="Brand A.D."/>
            <person name="Brent M.R."/>
            <person name="Brooks A.N."/>
            <person name="Brown R.H."/>
            <person name="Butlin R.K."/>
            <person name="Caggese C."/>
            <person name="Calvi B.R."/>
            <person name="Bernardo de Carvalho A."/>
            <person name="Caspi A."/>
            <person name="Castrezana S."/>
            <person name="Celniker S.E."/>
            <person name="Chang J.L."/>
            <person name="Chapple C."/>
            <person name="Chatterji S."/>
            <person name="Chinwalla A."/>
            <person name="Civetta A."/>
            <person name="Clifton S.W."/>
            <person name="Comeron J.M."/>
            <person name="Costello J.C."/>
            <person name="Coyne J.A."/>
            <person name="Daub J."/>
            <person name="David R.G."/>
            <person name="Delcher A.L."/>
            <person name="Delehaunty K."/>
            <person name="Do C.B."/>
            <person name="Ebling H."/>
            <person name="Edwards K."/>
            <person name="Eickbush T."/>
            <person name="Evans J.D."/>
            <person name="Filipski A."/>
            <person name="Findeiss S."/>
            <person name="Freyhult E."/>
            <person name="Fulton L."/>
            <person name="Fulton R."/>
            <person name="Garcia A.C."/>
            <person name="Gardiner A."/>
            <person name="Garfield D.A."/>
            <person name="Garvin B.E."/>
            <person name="Gibson G."/>
            <person name="Gilbert D."/>
            <person name="Gnerre S."/>
            <person name="Godfrey J."/>
            <person name="Good R."/>
            <person name="Gotea V."/>
            <person name="Gravely B."/>
            <person name="Greenberg A.J."/>
            <person name="Griffiths-Jones S."/>
            <person name="Gross S."/>
            <person name="Guigo R."/>
            <person name="Gustafson E.A."/>
            <person name="Haerty W."/>
            <person name="Hahn M.W."/>
            <person name="Halligan D.L."/>
            <person name="Halpern A.L."/>
            <person name="Halter G.M."/>
            <person name="Han M.V."/>
            <person name="Heger A."/>
            <person name="Hillier L."/>
            <person name="Hinrichs A.S."/>
            <person name="Holmes I."/>
            <person name="Hoskins R.A."/>
            <person name="Hubisz M.J."/>
            <person name="Hultmark D."/>
            <person name="Huntley M.A."/>
            <person name="Jaffe D.B."/>
            <person name="Jagadeeshan S."/>
            <person name="Jeck W.R."/>
            <person name="Johnson J."/>
            <person name="Jones C.D."/>
            <person name="Jordan W.C."/>
            <person name="Karpen G.H."/>
            <person name="Kataoka E."/>
            <person name="Keightley P.D."/>
            <person name="Kheradpour P."/>
            <person name="Kirkness E.F."/>
            <person name="Koerich L.B."/>
            <person name="Kristiansen K."/>
            <person name="Kudrna D."/>
            <person name="Kulathinal R.J."/>
            <person name="Kumar S."/>
            <person name="Kwok R."/>
            <person name="Lander E."/>
            <person name="Langley C.H."/>
            <person name="Lapoint R."/>
            <person name="Lazzaro B.P."/>
            <person name="Lee S.J."/>
            <person name="Levesque L."/>
            <person name="Li R."/>
            <person name="Lin C.F."/>
            <person name="Lin M.F."/>
            <person name="Lindblad-Toh K."/>
            <person name="Llopart A."/>
            <person name="Long M."/>
            <person name="Low L."/>
            <person name="Lozovsky E."/>
            <person name="Lu J."/>
            <person name="Luo M."/>
            <person name="Machado C.A."/>
            <person name="Makalowski W."/>
            <person name="Marzo M."/>
            <person name="Matsuda M."/>
            <person name="Matzkin L."/>
            <person name="McAllister B."/>
            <person name="McBride C.S."/>
            <person name="McKernan B."/>
            <person name="McKernan K."/>
            <person name="Mendez-Lago M."/>
            <person name="Minx P."/>
            <person name="Mollenhauer M.U."/>
            <person name="Montooth K."/>
            <person name="Mount S.M."/>
            <person name="Mu X."/>
            <person name="Myers E."/>
            <person name="Negre B."/>
            <person name="Newfeld S."/>
            <person name="Nielsen R."/>
            <person name="Noor M.A."/>
            <person name="O'Grady P."/>
            <person name="Pachter L."/>
            <person name="Papaceit M."/>
            <person name="Parisi M.J."/>
            <person name="Parisi M."/>
            <person name="Parts L."/>
            <person name="Pedersen J.S."/>
            <person name="Pesole G."/>
            <person name="Phillippy A.M."/>
            <person name="Ponting C.P."/>
            <person name="Pop M."/>
            <person name="Porcelli D."/>
            <person name="Powell J.R."/>
            <person name="Prohaska S."/>
            <person name="Pruitt K."/>
            <person name="Puig M."/>
            <person name="Quesneville H."/>
            <person name="Ram K.R."/>
            <person name="Rand D."/>
            <person name="Rasmussen M.D."/>
            <person name="Reed L.K."/>
            <person name="Reenan R."/>
            <person name="Reily A."/>
            <person name="Remington K.A."/>
            <person name="Rieger T.T."/>
            <person name="Ritchie M.G."/>
            <person name="Robin C."/>
            <person name="Rogers Y.H."/>
            <person name="Rohde C."/>
            <person name="Rozas J."/>
            <person name="Rubenfield M.J."/>
            <person name="Ruiz A."/>
            <person name="Russo S."/>
            <person name="Salzberg S.L."/>
            <person name="Sanchez-Gracia A."/>
            <person name="Saranga D.J."/>
            <person name="Sato H."/>
            <person name="Schaeffer S.W."/>
            <person name="Schatz M.C."/>
            <person name="Schlenke T."/>
            <person name="Schwartz R."/>
            <person name="Segarra C."/>
            <person name="Singh R.S."/>
            <person name="Sirot L."/>
            <person name="Sirota M."/>
            <person name="Sisneros N.B."/>
            <person name="Smith C.D."/>
            <person name="Smith T.F."/>
            <person name="Spieth J."/>
            <person name="Stage D.E."/>
            <person name="Stark A."/>
            <person name="Stephan W."/>
            <person name="Strausberg R.L."/>
            <person name="Strempel S."/>
            <person name="Sturgill D."/>
            <person name="Sutton G."/>
            <person name="Sutton G.G."/>
            <person name="Tao W."/>
            <person name="Teichmann S."/>
            <person name="Tobari Y.N."/>
            <person name="Tomimura Y."/>
            <person name="Tsolas J.M."/>
            <person name="Valente V.L."/>
            <person name="Venter E."/>
            <person name="Venter J.C."/>
            <person name="Vicario S."/>
            <person name="Vieira F.G."/>
            <person name="Vilella A.J."/>
            <person name="Villasante A."/>
            <person name="Walenz B."/>
            <person name="Wang J."/>
            <person name="Wasserman M."/>
            <person name="Watts T."/>
            <person name="Wilson D."/>
            <person name="Wilson R.K."/>
            <person name="Wing R.A."/>
            <person name="Wolfner M.F."/>
            <person name="Wong A."/>
            <person name="Wong G.K."/>
            <person name="Wu C.I."/>
            <person name="Wu G."/>
            <person name="Yamamoto D."/>
            <person name="Yang H.P."/>
            <person name="Yang S.P."/>
            <person name="Yorke J.A."/>
            <person name="Yoshida K."/>
            <person name="Zdobnov E."/>
            <person name="Zhang P."/>
            <person name="Zhang Y."/>
            <person name="Zimin A.V."/>
            <person name="Baldwin J."/>
            <person name="Abdouelleil A."/>
            <person name="Abdulkadir J."/>
            <person name="Abebe A."/>
            <person name="Abera B."/>
            <person name="Abreu J."/>
            <person name="Acer S.C."/>
            <person name="Aftuck L."/>
            <person name="Alexander A."/>
            <person name="An P."/>
            <person name="Anderson E."/>
            <person name="Anderson S."/>
            <person name="Arachi H."/>
            <person name="Azer M."/>
            <person name="Bachantsang P."/>
            <person name="Barry A."/>
            <person name="Bayul T."/>
            <person name="Berlin A."/>
            <person name="Bessette D."/>
            <person name="Bloom T."/>
            <person name="Blye J."/>
            <person name="Boguslavskiy L."/>
            <person name="Bonnet C."/>
            <person name="Boukhgalter B."/>
            <person name="Bourzgui I."/>
            <person name="Brown A."/>
            <person name="Cahill P."/>
            <person name="Channer S."/>
            <person name="Cheshatsang Y."/>
            <person name="Chuda L."/>
            <person name="Citroen M."/>
            <person name="Collymore A."/>
            <person name="Cooke P."/>
            <person name="Costello M."/>
            <person name="D'Aco K."/>
            <person name="Daza R."/>
            <person name="De Haan G."/>
            <person name="DeGray S."/>
            <person name="DeMaso C."/>
            <person name="Dhargay N."/>
            <person name="Dooley K."/>
            <person name="Dooley E."/>
            <person name="Doricent M."/>
            <person name="Dorje P."/>
            <person name="Dorjee K."/>
            <person name="Dupes A."/>
            <person name="Elong R."/>
            <person name="Falk J."/>
            <person name="Farina A."/>
            <person name="Faro S."/>
            <person name="Ferguson D."/>
            <person name="Fisher S."/>
            <person name="Foley C.D."/>
            <person name="Franke A."/>
            <person name="Friedrich D."/>
            <person name="Gadbois L."/>
            <person name="Gearin G."/>
            <person name="Gearin C.R."/>
            <person name="Giannoukos G."/>
            <person name="Goode T."/>
            <person name="Graham J."/>
            <person name="Grandbois E."/>
            <person name="Grewal S."/>
            <person name="Gyaltsen K."/>
            <person name="Hafez N."/>
            <person name="Hagos B."/>
            <person name="Hall J."/>
            <person name="Henson C."/>
            <person name="Hollinger A."/>
            <person name="Honan T."/>
            <person name="Huard M.D."/>
            <person name="Hughes L."/>
            <person name="Hurhula B."/>
            <person name="Husby M.E."/>
            <person name="Kamat A."/>
            <person name="Kanga B."/>
            <person name="Kashin S."/>
            <person name="Khazanovich D."/>
            <person name="Kisner P."/>
            <person name="Lance K."/>
            <person name="Lara M."/>
            <person name="Lee W."/>
            <person name="Lennon N."/>
            <person name="Letendre F."/>
            <person name="LeVine R."/>
            <person name="Lipovsky A."/>
            <person name="Liu X."/>
            <person name="Liu J."/>
            <person name="Liu S."/>
            <person name="Lokyitsang T."/>
            <person name="Lokyitsang Y."/>
            <person name="Lubonja R."/>
            <person name="Lui A."/>
            <person name="MacDonald P."/>
            <person name="Magnisalis V."/>
            <person name="Maru K."/>
            <person name="Matthews C."/>
            <person name="McCusker W."/>
            <person name="McDonough S."/>
            <person name="Mehta T."/>
            <person name="Meldrim J."/>
            <person name="Meneus L."/>
            <person name="Mihai O."/>
            <person name="Mihalev A."/>
            <person name="Mihova T."/>
            <person name="Mittelman R."/>
            <person name="Mlenga V."/>
            <person name="Montmayeur A."/>
            <person name="Mulrain L."/>
            <person name="Navidi A."/>
            <person name="Naylor J."/>
            <person name="Negash T."/>
            <person name="Nguyen T."/>
            <person name="Nguyen N."/>
            <person name="Nicol R."/>
            <person name="Norbu C."/>
            <person name="Norbu N."/>
            <person name="Novod N."/>
            <person name="O'Neill B."/>
            <person name="Osman S."/>
            <person name="Markiewicz E."/>
            <person name="Oyono O.L."/>
            <person name="Patti C."/>
            <person name="Phunkhang P."/>
            <person name="Pierre F."/>
            <person name="Priest M."/>
            <person name="Raghuraman S."/>
            <person name="Rege F."/>
            <person name="Reyes R."/>
            <person name="Rise C."/>
            <person name="Rogov P."/>
            <person name="Ross K."/>
            <person name="Ryan E."/>
            <person name="Settipalli S."/>
            <person name="Shea T."/>
            <person name="Sherpa N."/>
            <person name="Shi L."/>
            <person name="Shih D."/>
            <person name="Sparrow T."/>
            <person name="Spaulding J."/>
            <person name="Stalker J."/>
            <person name="Stange-Thomann N."/>
            <person name="Stavropoulos S."/>
            <person name="Stone C."/>
            <person name="Strader C."/>
            <person name="Tesfaye S."/>
            <person name="Thomson T."/>
            <person name="Thoulutsang Y."/>
            <person name="Thoulutsang D."/>
            <person name="Topham K."/>
            <person name="Topping I."/>
            <person name="Tsamla T."/>
            <person name="Vassiliev H."/>
            <person name="Vo A."/>
            <person name="Wangchuk T."/>
            <person name="Wangdi T."/>
            <person name="Weiand M."/>
            <person name="Wilkinson J."/>
            <person name="Wilson A."/>
            <person name="Yadav S."/>
            <person name="Young G."/>
            <person name="Yu Q."/>
            <person name="Zembek L."/>
            <person name="Zhong D."/>
            <person name="Zimmer A."/>
            <person name="Zwirko Z."/>
            <person name="Jaffe D.B."/>
            <person name="Alvarez P."/>
            <person name="Brockman W."/>
            <person name="Butler J."/>
            <person name="Chin C."/>
            <person name="Gnerre S."/>
            <person name="Grabherr M."/>
            <person name="Kleber M."/>
            <person name="Mauceli E."/>
            <person name="MacCallum I."/>
        </authorList>
    </citation>
    <scope>NUCLEOTIDE SEQUENCE [LARGE SCALE GENOMIC DNA]</scope>
    <source>
        <strain evidence="3">Tucson 15287-2541.00</strain>
    </source>
</reference>
<gene>
    <name evidence="2" type="primary">Dgri\GH17727</name>
    <name evidence="2" type="ORF">Dgri_GH17727</name>
</gene>
<sequence length="58" mass="6324">MAQLGPTQNGRPKTVPAERATTAERAEQHSAFIRTASSREASLNELLAVEWETSSDPK</sequence>
<keyword evidence="3" id="KW-1185">Reference proteome</keyword>
<dbReference type="EMBL" id="CH916376">
    <property type="protein sequence ID" value="EDV95151.1"/>
    <property type="molecule type" value="Genomic_DNA"/>
</dbReference>
<name>B4JXQ2_DROGR</name>
<feature type="compositionally biased region" description="Polar residues" evidence="1">
    <location>
        <begin position="1"/>
        <end position="11"/>
    </location>
</feature>
<organism evidence="3">
    <name type="scientific">Drosophila grimshawi</name>
    <name type="common">Hawaiian fruit fly</name>
    <name type="synonym">Idiomyia grimshawi</name>
    <dbReference type="NCBI Taxonomy" id="7222"/>
    <lineage>
        <taxon>Eukaryota</taxon>
        <taxon>Metazoa</taxon>
        <taxon>Ecdysozoa</taxon>
        <taxon>Arthropoda</taxon>
        <taxon>Hexapoda</taxon>
        <taxon>Insecta</taxon>
        <taxon>Pterygota</taxon>
        <taxon>Neoptera</taxon>
        <taxon>Endopterygota</taxon>
        <taxon>Diptera</taxon>
        <taxon>Brachycera</taxon>
        <taxon>Muscomorpha</taxon>
        <taxon>Ephydroidea</taxon>
        <taxon>Drosophilidae</taxon>
        <taxon>Drosophila</taxon>
        <taxon>Hawaiian Drosophila</taxon>
    </lineage>
</organism>
<feature type="region of interest" description="Disordered" evidence="1">
    <location>
        <begin position="1"/>
        <end position="36"/>
    </location>
</feature>
<dbReference type="Proteomes" id="UP000001070">
    <property type="component" value="Unassembled WGS sequence"/>
</dbReference>
<accession>B4JXQ2</accession>
<evidence type="ECO:0000313" key="2">
    <source>
        <dbReference type="EMBL" id="EDV95151.1"/>
    </source>
</evidence>
<dbReference type="InParanoid" id="B4JXQ2"/>
<protein>
    <submittedName>
        <fullName evidence="2">GH17727</fullName>
    </submittedName>
</protein>
<evidence type="ECO:0000313" key="3">
    <source>
        <dbReference type="Proteomes" id="UP000001070"/>
    </source>
</evidence>
<dbReference type="AlphaFoldDB" id="B4JXQ2"/>
<dbReference type="HOGENOM" id="CLU_2981227_0_0_1"/>